<feature type="region of interest" description="Disordered" evidence="1">
    <location>
        <begin position="130"/>
        <end position="156"/>
    </location>
</feature>
<feature type="compositionally biased region" description="Low complexity" evidence="1">
    <location>
        <begin position="257"/>
        <end position="274"/>
    </location>
</feature>
<evidence type="ECO:0000256" key="1">
    <source>
        <dbReference type="SAM" id="MobiDB-lite"/>
    </source>
</evidence>
<feature type="region of interest" description="Disordered" evidence="1">
    <location>
        <begin position="375"/>
        <end position="440"/>
    </location>
</feature>
<reference evidence="2 3" key="1">
    <citation type="journal article" date="2013" name="Plant Cell">
        <title>The transition from a phytopathogenic smut ancestor to an anamorphic biocontrol agent deciphered by comparative whole-genome analysis.</title>
        <authorList>
            <person name="Lefebvre F."/>
            <person name="Joly D.L."/>
            <person name="Labbe C."/>
            <person name="Teichmann B."/>
            <person name="Linning R."/>
            <person name="Belzile F."/>
            <person name="Bakkeren G."/>
            <person name="Belanger R.R."/>
        </authorList>
    </citation>
    <scope>NUCLEOTIDE SEQUENCE [LARGE SCALE GENOMIC DNA]</scope>
    <source>
        <strain evidence="2 3">PF-1</strain>
    </source>
</reference>
<dbReference type="KEGG" id="pfp:PFL1_04531"/>
<name>A0A061HB10_9BASI</name>
<feature type="region of interest" description="Disordered" evidence="1">
    <location>
        <begin position="326"/>
        <end position="356"/>
    </location>
</feature>
<evidence type="ECO:0000313" key="3">
    <source>
        <dbReference type="Proteomes" id="UP000053664"/>
    </source>
</evidence>
<dbReference type="AlphaFoldDB" id="A0A061HB10"/>
<dbReference type="GeneID" id="19318632"/>
<feature type="compositionally biased region" description="Basic residues" evidence="1">
    <location>
        <begin position="424"/>
        <end position="434"/>
    </location>
</feature>
<sequence>MSSTAPFSIPPRVAIADHQAGEARQGSEMAGPAQVGRQVDNLERAFATDFASPWPATVRPLPLQSVPEAEQIDDGEETPHCTFDPLDRFPRRPSLQPSSAHGEHLVRTRTESVYSHFEIGILSAFPSPPLSPPPSIAPGPHSCTSHDSPLLPLLSTREDDAPSATLHDTLDGREDGDARASLDLGWPSSFFCAGSSRRSSFYPADEHESTARSVQVVRRTPSTPAAAFINAVYSMQLAHAGLLTWLRSQDVTGTRDTATSSSAAAAQDDAPATSGEAASGIDLTPRAKSRILRQTASPAPSYHLPAPPPLPDPSVLFSLSIPTSSEETLGAGAGSPLDAAYSPAPSDSTFWSSTSHRSSIDSSAAAASKGEAATLLGDAPGSSATSTSTSSGCGEPTSDATHAERETLLQCLQAALPGAAPFHTGRRRRSRRHDPRLQSH</sequence>
<dbReference type="RefSeq" id="XP_007880248.1">
    <property type="nucleotide sequence ID" value="XM_007882057.1"/>
</dbReference>
<feature type="region of interest" description="Disordered" evidence="1">
    <location>
        <begin position="257"/>
        <end position="286"/>
    </location>
</feature>
<protein>
    <submittedName>
        <fullName evidence="2">Uncharacterized protein</fullName>
    </submittedName>
</protein>
<feature type="compositionally biased region" description="Low complexity" evidence="1">
    <location>
        <begin position="346"/>
        <end position="356"/>
    </location>
</feature>
<feature type="region of interest" description="Disordered" evidence="1">
    <location>
        <begin position="1"/>
        <end position="34"/>
    </location>
</feature>
<organism evidence="2 3">
    <name type="scientific">Pseudozyma flocculosa PF-1</name>
    <dbReference type="NCBI Taxonomy" id="1277687"/>
    <lineage>
        <taxon>Eukaryota</taxon>
        <taxon>Fungi</taxon>
        <taxon>Dikarya</taxon>
        <taxon>Basidiomycota</taxon>
        <taxon>Ustilaginomycotina</taxon>
        <taxon>Ustilaginomycetes</taxon>
        <taxon>Ustilaginales</taxon>
        <taxon>Ustilaginaceae</taxon>
        <taxon>Pseudozyma</taxon>
    </lineage>
</organism>
<accession>A0A061HB10</accession>
<dbReference type="Proteomes" id="UP000053664">
    <property type="component" value="Unassembled WGS sequence"/>
</dbReference>
<dbReference type="EMBL" id="KE361637">
    <property type="protein sequence ID" value="EPQ27786.1"/>
    <property type="molecule type" value="Genomic_DNA"/>
</dbReference>
<feature type="compositionally biased region" description="Low complexity" evidence="1">
    <location>
        <begin position="375"/>
        <end position="398"/>
    </location>
</feature>
<gene>
    <name evidence="2" type="ORF">PFL1_04531</name>
</gene>
<dbReference type="HOGENOM" id="CLU_622760_0_0_1"/>
<proteinExistence type="predicted"/>
<evidence type="ECO:0000313" key="2">
    <source>
        <dbReference type="EMBL" id="EPQ27786.1"/>
    </source>
</evidence>